<dbReference type="RefSeq" id="WP_345333722.1">
    <property type="nucleotide sequence ID" value="NZ_BAABJI010000004.1"/>
</dbReference>
<proteinExistence type="predicted"/>
<dbReference type="Proteomes" id="UP001501436">
    <property type="component" value="Unassembled WGS sequence"/>
</dbReference>
<protein>
    <recommendedName>
        <fullName evidence="3">DUF4876 domain-containing protein</fullName>
    </recommendedName>
</protein>
<sequence length="260" mass="28854">MKTTKPFLSGSIALLLLLTSIFIYSCRKDILPNGTTAPADVDLNKVKAWYQGKYPISGKQTNDAGANGRADISQIIQPDWDAADVYRRGDDDVIELPAETGDYLIGLNNSDGKSYNPKYSHSSFVLLKNGEEVNAYVMTVIADSSYINGDPTKLQKNKYNHRDNNFSGLVIYSTPKGEFVSGWIYEHGNLLRKMNRQKKVDQNSTGSKKKVQTVKTISLNHAPHMMYIKCGANGVVRPKIRMKYLKVVPKITCVAIPSAS</sequence>
<gene>
    <name evidence="1" type="ORF">GCM10023313_37030</name>
</gene>
<reference evidence="2" key="1">
    <citation type="journal article" date="2019" name="Int. J. Syst. Evol. Microbiol.">
        <title>The Global Catalogue of Microorganisms (GCM) 10K type strain sequencing project: providing services to taxonomists for standard genome sequencing and annotation.</title>
        <authorList>
            <consortium name="The Broad Institute Genomics Platform"/>
            <consortium name="The Broad Institute Genome Sequencing Center for Infectious Disease"/>
            <person name="Wu L."/>
            <person name="Ma J."/>
        </authorList>
    </citation>
    <scope>NUCLEOTIDE SEQUENCE [LARGE SCALE GENOMIC DNA]</scope>
    <source>
        <strain evidence="2">JCM 18283</strain>
    </source>
</reference>
<evidence type="ECO:0000313" key="1">
    <source>
        <dbReference type="EMBL" id="GAA4928933.1"/>
    </source>
</evidence>
<dbReference type="PROSITE" id="PS51257">
    <property type="entry name" value="PROKAR_LIPOPROTEIN"/>
    <property type="match status" value="1"/>
</dbReference>
<evidence type="ECO:0008006" key="3">
    <source>
        <dbReference type="Google" id="ProtNLM"/>
    </source>
</evidence>
<name>A0ABP9G5F1_9SPHI</name>
<dbReference type="EMBL" id="BAABJI010000004">
    <property type="protein sequence ID" value="GAA4928933.1"/>
    <property type="molecule type" value="Genomic_DNA"/>
</dbReference>
<keyword evidence="2" id="KW-1185">Reference proteome</keyword>
<organism evidence="1 2">
    <name type="scientific">Mucilaginibacter defluvii</name>
    <dbReference type="NCBI Taxonomy" id="1196019"/>
    <lineage>
        <taxon>Bacteria</taxon>
        <taxon>Pseudomonadati</taxon>
        <taxon>Bacteroidota</taxon>
        <taxon>Sphingobacteriia</taxon>
        <taxon>Sphingobacteriales</taxon>
        <taxon>Sphingobacteriaceae</taxon>
        <taxon>Mucilaginibacter</taxon>
    </lineage>
</organism>
<evidence type="ECO:0000313" key="2">
    <source>
        <dbReference type="Proteomes" id="UP001501436"/>
    </source>
</evidence>
<comment type="caution">
    <text evidence="1">The sequence shown here is derived from an EMBL/GenBank/DDBJ whole genome shotgun (WGS) entry which is preliminary data.</text>
</comment>
<accession>A0ABP9G5F1</accession>